<evidence type="ECO:0000256" key="7">
    <source>
        <dbReference type="RuleBase" id="RU004185"/>
    </source>
</evidence>
<evidence type="ECO:0000256" key="1">
    <source>
        <dbReference type="ARBA" id="ARBA00004141"/>
    </source>
</evidence>
<dbReference type="Gene3D" id="1.20.1250.20">
    <property type="entry name" value="MFS general substrate transporter like domains"/>
    <property type="match status" value="1"/>
</dbReference>
<dbReference type="Proteomes" id="UP000293360">
    <property type="component" value="Unassembled WGS sequence"/>
</dbReference>
<comment type="subcellular location">
    <subcellularLocation>
        <location evidence="1">Membrane</location>
        <topology evidence="1">Multi-pass membrane protein</topology>
    </subcellularLocation>
</comment>
<dbReference type="Gene3D" id="3.40.50.1400">
    <property type="match status" value="2"/>
</dbReference>
<feature type="transmembrane region" description="Helical" evidence="9">
    <location>
        <begin position="900"/>
        <end position="922"/>
    </location>
</feature>
<dbReference type="InterPro" id="IPR011701">
    <property type="entry name" value="MFS"/>
</dbReference>
<dbReference type="SUPFAM" id="SSF103473">
    <property type="entry name" value="MFS general substrate transporter"/>
    <property type="match status" value="1"/>
</dbReference>
<name>A0A4Q4SZG3_9PEZI</name>
<feature type="transmembrane region" description="Helical" evidence="9">
    <location>
        <begin position="673"/>
        <end position="694"/>
    </location>
</feature>
<evidence type="ECO:0000256" key="3">
    <source>
        <dbReference type="ARBA" id="ARBA00023004"/>
    </source>
</evidence>
<evidence type="ECO:0000256" key="8">
    <source>
        <dbReference type="SAM" id="MobiDB-lite"/>
    </source>
</evidence>
<keyword evidence="9" id="KW-0472">Membrane</keyword>
<feature type="transmembrane region" description="Helical" evidence="9">
    <location>
        <begin position="934"/>
        <end position="958"/>
    </location>
</feature>
<feature type="transmembrane region" description="Helical" evidence="9">
    <location>
        <begin position="647"/>
        <end position="667"/>
    </location>
</feature>
<feature type="transmembrane region" description="Helical" evidence="9">
    <location>
        <begin position="781"/>
        <end position="805"/>
    </location>
</feature>
<keyword evidence="6" id="KW-0627">Porphyrin biosynthesis</keyword>
<protein>
    <recommendedName>
        <fullName evidence="10">Major facilitator superfamily (MFS) profile domain-containing protein</fullName>
    </recommendedName>
</protein>
<dbReference type="EMBL" id="QJNU01000687">
    <property type="protein sequence ID" value="RYO89629.1"/>
    <property type="molecule type" value="Genomic_DNA"/>
</dbReference>
<dbReference type="GO" id="GO:0022857">
    <property type="term" value="F:transmembrane transporter activity"/>
    <property type="evidence" value="ECO:0007669"/>
    <property type="project" value="InterPro"/>
</dbReference>
<feature type="transmembrane region" description="Helical" evidence="9">
    <location>
        <begin position="605"/>
        <end position="627"/>
    </location>
</feature>
<dbReference type="AlphaFoldDB" id="A0A4Q4SZG3"/>
<dbReference type="GO" id="GO:0004325">
    <property type="term" value="F:ferrochelatase activity"/>
    <property type="evidence" value="ECO:0007669"/>
    <property type="project" value="InterPro"/>
</dbReference>
<keyword evidence="12" id="KW-1185">Reference proteome</keyword>
<dbReference type="OrthoDB" id="3026777at2759"/>
<keyword evidence="4" id="KW-0350">Heme biosynthesis</keyword>
<dbReference type="NCBIfam" id="TIGR00109">
    <property type="entry name" value="hemH"/>
    <property type="match status" value="1"/>
</dbReference>
<keyword evidence="3" id="KW-0408">Iron</keyword>
<feature type="transmembrane region" description="Helical" evidence="9">
    <location>
        <begin position="544"/>
        <end position="566"/>
    </location>
</feature>
<evidence type="ECO:0000313" key="12">
    <source>
        <dbReference type="Proteomes" id="UP000293360"/>
    </source>
</evidence>
<comment type="pathway">
    <text evidence="2">Porphyrin-containing compound metabolism; protoheme biosynthesis.</text>
</comment>
<dbReference type="InterPro" id="IPR033659">
    <property type="entry name" value="Ferrochelatase_N"/>
</dbReference>
<comment type="similarity">
    <text evidence="7">Belongs to the ferrochelatase family.</text>
</comment>
<dbReference type="InterPro" id="IPR036259">
    <property type="entry name" value="MFS_trans_sf"/>
</dbReference>
<dbReference type="GO" id="GO:0005739">
    <property type="term" value="C:mitochondrion"/>
    <property type="evidence" value="ECO:0007669"/>
    <property type="project" value="TreeGrafter"/>
</dbReference>
<evidence type="ECO:0000313" key="11">
    <source>
        <dbReference type="EMBL" id="RYO89629.1"/>
    </source>
</evidence>
<evidence type="ECO:0000259" key="10">
    <source>
        <dbReference type="PROSITE" id="PS50850"/>
    </source>
</evidence>
<dbReference type="GO" id="GO:0006783">
    <property type="term" value="P:heme biosynthetic process"/>
    <property type="evidence" value="ECO:0007669"/>
    <property type="project" value="UniProtKB-KW"/>
</dbReference>
<dbReference type="SUPFAM" id="SSF53800">
    <property type="entry name" value="Chelatase"/>
    <property type="match status" value="1"/>
</dbReference>
<feature type="transmembrane region" description="Helical" evidence="9">
    <location>
        <begin position="578"/>
        <end position="599"/>
    </location>
</feature>
<organism evidence="11 12">
    <name type="scientific">Monosporascus ibericus</name>
    <dbReference type="NCBI Taxonomy" id="155417"/>
    <lineage>
        <taxon>Eukaryota</taxon>
        <taxon>Fungi</taxon>
        <taxon>Dikarya</taxon>
        <taxon>Ascomycota</taxon>
        <taxon>Pezizomycotina</taxon>
        <taxon>Sordariomycetes</taxon>
        <taxon>Xylariomycetidae</taxon>
        <taxon>Xylariales</taxon>
        <taxon>Xylariales incertae sedis</taxon>
        <taxon>Monosporascus</taxon>
    </lineage>
</organism>
<sequence length="1030" mass="113035">MDTQEQTLTDEVIRDASAAGYAKCSRIKGTDCDDGDLIPLGRMQNYLGPLLSRRRTPKIQKQYAEIGGGSPIRKWSEYQSEEMCKVLDKVSPETAPHKPYVAFRYANPLTEEMYHNLLANGFGNGKGGRAVAFTQYPQYSCSTTGSSLNELWKWRQRLEGKAESGTIKWSVIDRWPAHPGLIETFASNIEKTLAEYPEERRSQVVLLFSAHSLPMSVVNREVAATVYAVMQRLKFSNPYRLCWQSQVGPSAWLGPQTQTSVEEYIKKGQKDLVLIPIAFTSDHIETLYELDKEVIGESGHEDTVRRIESLNGNPIFIETLADIAKSHLDGGVACSYQMGLRCPGCKSERCAESKKFFAGPENAFAIVLQFSEVVVKRAQRCAGKGSKPNKEDGDEGDTDTTRTLSITMTSERHPGRHARGRIRLIDAEIYEPSSSDSTPLIGAGAGELEDSTDGAGKRNWDGFAEFAALPWWQRPSVYWLLGPYFLFTLAFGGSLVPKLNLVVDLVCRQYFADRQFLDPTFTFTPVILGSDNPQCNVPGVQKDVAAFTLVTSVLTGVLSALTAPKLGSLSDRYGRKKLMVIASCGGVLNEIITILAARFPDTIDYKWLILGSFFDGITGSFTAGSLLSHSYTSDCSPPSKRGVYIGYLHACLFTGLAFGPILAGYFVKWTGTLLSIFYVTLGCHVFFISFVYFITPESLSKKRQLLAREKYDAEQAATTNELRSSLPNYLSRFAGPRAARFLNDHMSRGTWLPALLSANPLAPLKILAPSGRGNRALRRNIMLLAAIDTIVLSTAMGAGTVTILYSEYLFDWGTLEASRFVSITSLTRVVVLMCLMPAVNYVFRIGPMRRRQRQLGVDPQNAPAETNAGADGLDIWLLRLALVSDVAGLVGYAVVRTPGLFILCGVVAAFGGIGSAVIQSAITKHVPAERVGSLLGALGLLHALGRVVSPIILNGLYAATVETFPQAFFVLLTAIFGLALFASLFVRPHLYLQEDDDGYLAVPTRDPGDEEDADLLIDDEIQSETLPRLS</sequence>
<comment type="caution">
    <text evidence="11">The sequence shown here is derived from an EMBL/GenBank/DDBJ whole genome shotgun (WGS) entry which is preliminary data.</text>
</comment>
<dbReference type="InterPro" id="IPR001015">
    <property type="entry name" value="Ferrochelatase"/>
</dbReference>
<dbReference type="PANTHER" id="PTHR11108">
    <property type="entry name" value="FERROCHELATASE"/>
    <property type="match status" value="1"/>
</dbReference>
<dbReference type="CDD" id="cd00419">
    <property type="entry name" value="Ferrochelatase_C"/>
    <property type="match status" value="1"/>
</dbReference>
<reference evidence="11 12" key="1">
    <citation type="submission" date="2018-06" db="EMBL/GenBank/DDBJ databases">
        <title>Complete Genomes of Monosporascus.</title>
        <authorList>
            <person name="Robinson A.J."/>
            <person name="Natvig D.O."/>
        </authorList>
    </citation>
    <scope>NUCLEOTIDE SEQUENCE [LARGE SCALE GENOMIC DNA]</scope>
    <source>
        <strain evidence="11 12">CBS 110550</strain>
    </source>
</reference>
<keyword evidence="5" id="KW-0456">Lyase</keyword>
<gene>
    <name evidence="11" type="ORF">DL764_008549</name>
</gene>
<feature type="transmembrane region" description="Helical" evidence="9">
    <location>
        <begin position="825"/>
        <end position="843"/>
    </location>
</feature>
<feature type="domain" description="Major facilitator superfamily (MFS) profile" evidence="10">
    <location>
        <begin position="486"/>
        <end position="991"/>
    </location>
</feature>
<evidence type="ECO:0000256" key="6">
    <source>
        <dbReference type="ARBA" id="ARBA00023244"/>
    </source>
</evidence>
<dbReference type="CDD" id="cd03411">
    <property type="entry name" value="Ferrochelatase_N"/>
    <property type="match status" value="1"/>
</dbReference>
<evidence type="ECO:0000256" key="9">
    <source>
        <dbReference type="SAM" id="Phobius"/>
    </source>
</evidence>
<feature type="transmembrane region" description="Helical" evidence="9">
    <location>
        <begin position="964"/>
        <end position="986"/>
    </location>
</feature>
<dbReference type="InterPro" id="IPR033644">
    <property type="entry name" value="Ferrochelatase_C"/>
</dbReference>
<evidence type="ECO:0000256" key="5">
    <source>
        <dbReference type="ARBA" id="ARBA00023239"/>
    </source>
</evidence>
<keyword evidence="9" id="KW-0812">Transmembrane</keyword>
<keyword evidence="9" id="KW-1133">Transmembrane helix</keyword>
<evidence type="ECO:0000256" key="4">
    <source>
        <dbReference type="ARBA" id="ARBA00023133"/>
    </source>
</evidence>
<dbReference type="InterPro" id="IPR020846">
    <property type="entry name" value="MFS_dom"/>
</dbReference>
<dbReference type="GO" id="GO:0016020">
    <property type="term" value="C:membrane"/>
    <property type="evidence" value="ECO:0007669"/>
    <property type="project" value="UniProtKB-SubCell"/>
</dbReference>
<proteinExistence type="inferred from homology"/>
<dbReference type="PANTHER" id="PTHR11108:SF1">
    <property type="entry name" value="FERROCHELATASE, MITOCHONDRIAL"/>
    <property type="match status" value="1"/>
</dbReference>
<dbReference type="Pfam" id="PF07690">
    <property type="entry name" value="MFS_1"/>
    <property type="match status" value="1"/>
</dbReference>
<evidence type="ECO:0000256" key="2">
    <source>
        <dbReference type="ARBA" id="ARBA00004744"/>
    </source>
</evidence>
<dbReference type="FunFam" id="3.40.50.1400:FF:000001">
    <property type="entry name" value="Ferrochelatase"/>
    <property type="match status" value="1"/>
</dbReference>
<feature type="transmembrane region" description="Helical" evidence="9">
    <location>
        <begin position="876"/>
        <end position="894"/>
    </location>
</feature>
<dbReference type="Pfam" id="PF00762">
    <property type="entry name" value="Ferrochelatase"/>
    <property type="match status" value="1"/>
</dbReference>
<feature type="region of interest" description="Disordered" evidence="8">
    <location>
        <begin position="381"/>
        <end position="401"/>
    </location>
</feature>
<dbReference type="UniPathway" id="UPA00252"/>
<dbReference type="STRING" id="155417.A0A4Q4SZG3"/>
<dbReference type="PROSITE" id="PS50850">
    <property type="entry name" value="MFS"/>
    <property type="match status" value="1"/>
</dbReference>
<accession>A0A4Q4SZG3</accession>